<accession>A0AAE3M1W9</accession>
<dbReference type="SUPFAM" id="SSF49899">
    <property type="entry name" value="Concanavalin A-like lectins/glucanases"/>
    <property type="match status" value="1"/>
</dbReference>
<dbReference type="PANTHER" id="PTHR10963:SF55">
    <property type="entry name" value="GLYCOSIDE HYDROLASE FAMILY 16 PROTEIN"/>
    <property type="match status" value="1"/>
</dbReference>
<reference evidence="4" key="1">
    <citation type="submission" date="2022-10" db="EMBL/GenBank/DDBJ databases">
        <authorList>
            <person name="Yu W.X."/>
        </authorList>
    </citation>
    <scope>NUCLEOTIDE SEQUENCE</scope>
    <source>
        <strain evidence="4">AAT</strain>
    </source>
</reference>
<dbReference type="InterPro" id="IPR000757">
    <property type="entry name" value="Beta-glucanase-like"/>
</dbReference>
<dbReference type="InterPro" id="IPR008964">
    <property type="entry name" value="Invasin/intimin_cell_adhesion"/>
</dbReference>
<dbReference type="Proteomes" id="UP001209229">
    <property type="component" value="Unassembled WGS sequence"/>
</dbReference>
<comment type="similarity">
    <text evidence="1">Belongs to the glycosyl hydrolase 16 family.</text>
</comment>
<dbReference type="GO" id="GO:0005975">
    <property type="term" value="P:carbohydrate metabolic process"/>
    <property type="evidence" value="ECO:0007669"/>
    <property type="project" value="InterPro"/>
</dbReference>
<dbReference type="PROSITE" id="PS51257">
    <property type="entry name" value="PROKAR_LIPOPROTEIN"/>
    <property type="match status" value="1"/>
</dbReference>
<keyword evidence="2" id="KW-0732">Signal</keyword>
<sequence length="349" mass="39160">MKHILTVLVLLLTLITSACSEDKAVVTYELILDKSTLNLTIGEKSIINVVEAPATNEPVVWTSDNETVASVFYGNVTALAGGTAIITATVGDYSAQCEVVVPEPEYQLVWEDNFDGTTLNDDNWTIEVNGNGGGNQELQYYTDRPENVRLEDGCLVLEARKEPYSGKQYTSGRIISKNKQDFTYGKMEARLKVPHGKGTWPAFWMLGYGSWPRCGEIDIMEHVGYDPKTFHCALHTQNKNGMNGQNVHGEQTLDNDVADEFHVLTMEWVQNEFMGYDRIHIYVDGVETKTFGETTQLQDSGDWPFNDRFYFILNLAIGGNWGGAQGVDDSMFNEPVLFKVDYVKVYQLK</sequence>
<dbReference type="Gene3D" id="2.60.120.200">
    <property type="match status" value="1"/>
</dbReference>
<name>A0AAE3M1W9_9BACT</name>
<evidence type="ECO:0000256" key="2">
    <source>
        <dbReference type="SAM" id="SignalP"/>
    </source>
</evidence>
<evidence type="ECO:0000313" key="4">
    <source>
        <dbReference type="EMBL" id="MCW3785771.1"/>
    </source>
</evidence>
<dbReference type="PROSITE" id="PS51762">
    <property type="entry name" value="GH16_2"/>
    <property type="match status" value="1"/>
</dbReference>
<dbReference type="InterPro" id="IPR013320">
    <property type="entry name" value="ConA-like_dom_sf"/>
</dbReference>
<dbReference type="AlphaFoldDB" id="A0AAE3M1W9"/>
<dbReference type="EMBL" id="JAPDPJ010000006">
    <property type="protein sequence ID" value="MCW3785771.1"/>
    <property type="molecule type" value="Genomic_DNA"/>
</dbReference>
<evidence type="ECO:0000256" key="1">
    <source>
        <dbReference type="ARBA" id="ARBA00006865"/>
    </source>
</evidence>
<gene>
    <name evidence="4" type="ORF">OM075_04795</name>
</gene>
<dbReference type="GO" id="GO:0004553">
    <property type="term" value="F:hydrolase activity, hydrolyzing O-glycosyl compounds"/>
    <property type="evidence" value="ECO:0007669"/>
    <property type="project" value="InterPro"/>
</dbReference>
<protein>
    <submittedName>
        <fullName evidence="4">Family 16 glycosylhydrolase</fullName>
    </submittedName>
</protein>
<keyword evidence="5" id="KW-1185">Reference proteome</keyword>
<comment type="caution">
    <text evidence="4">The sequence shown here is derived from an EMBL/GenBank/DDBJ whole genome shotgun (WGS) entry which is preliminary data.</text>
</comment>
<dbReference type="CDD" id="cd08023">
    <property type="entry name" value="GH16_laminarinase_like"/>
    <property type="match status" value="1"/>
</dbReference>
<dbReference type="InterPro" id="IPR003343">
    <property type="entry name" value="Big_2"/>
</dbReference>
<feature type="domain" description="GH16" evidence="3">
    <location>
        <begin position="112"/>
        <end position="349"/>
    </location>
</feature>
<dbReference type="Pfam" id="PF02368">
    <property type="entry name" value="Big_2"/>
    <property type="match status" value="1"/>
</dbReference>
<evidence type="ECO:0000313" key="5">
    <source>
        <dbReference type="Proteomes" id="UP001209229"/>
    </source>
</evidence>
<proteinExistence type="inferred from homology"/>
<dbReference type="SUPFAM" id="SSF49373">
    <property type="entry name" value="Invasin/intimin cell-adhesion fragments"/>
    <property type="match status" value="1"/>
</dbReference>
<dbReference type="RefSeq" id="WP_301189342.1">
    <property type="nucleotide sequence ID" value="NZ_JAPDPJ010000006.1"/>
</dbReference>
<feature type="signal peptide" evidence="2">
    <location>
        <begin position="1"/>
        <end position="20"/>
    </location>
</feature>
<organism evidence="4 5">
    <name type="scientific">Plebeiibacterium sediminum</name>
    <dbReference type="NCBI Taxonomy" id="2992112"/>
    <lineage>
        <taxon>Bacteria</taxon>
        <taxon>Pseudomonadati</taxon>
        <taxon>Bacteroidota</taxon>
        <taxon>Bacteroidia</taxon>
        <taxon>Marinilabiliales</taxon>
        <taxon>Marinilabiliaceae</taxon>
        <taxon>Plebeiibacterium</taxon>
    </lineage>
</organism>
<dbReference type="PANTHER" id="PTHR10963">
    <property type="entry name" value="GLYCOSYL HYDROLASE-RELATED"/>
    <property type="match status" value="1"/>
</dbReference>
<dbReference type="InterPro" id="IPR050546">
    <property type="entry name" value="Glycosyl_Hydrlase_16"/>
</dbReference>
<evidence type="ECO:0000259" key="3">
    <source>
        <dbReference type="PROSITE" id="PS51762"/>
    </source>
</evidence>
<feature type="chain" id="PRO_5042249671" evidence="2">
    <location>
        <begin position="21"/>
        <end position="349"/>
    </location>
</feature>
<dbReference type="Pfam" id="PF00722">
    <property type="entry name" value="Glyco_hydro_16"/>
    <property type="match status" value="1"/>
</dbReference>
<dbReference type="Gene3D" id="2.60.40.1080">
    <property type="match status" value="1"/>
</dbReference>